<sequence>MNATRLPGWCEFHAEVTIAVARVDQRQREGAARGIGFRRVRGQTARGVCSKQFQLTCWNWNRTRTRVRPADSRLVDATTSRTT</sequence>
<gene>
    <name evidence="1" type="ORF">LPLAT_LOCUS6665</name>
</gene>
<protein>
    <submittedName>
        <fullName evidence="1">Uncharacterized protein</fullName>
    </submittedName>
</protein>
<keyword evidence="2" id="KW-1185">Reference proteome</keyword>
<evidence type="ECO:0000313" key="2">
    <source>
        <dbReference type="Proteomes" id="UP001497644"/>
    </source>
</evidence>
<reference evidence="1" key="1">
    <citation type="submission" date="2024-04" db="EMBL/GenBank/DDBJ databases">
        <authorList>
            <consortium name="Molecular Ecology Group"/>
        </authorList>
    </citation>
    <scope>NUCLEOTIDE SEQUENCE</scope>
</reference>
<dbReference type="EMBL" id="OZ034825">
    <property type="protein sequence ID" value="CAL1680687.1"/>
    <property type="molecule type" value="Genomic_DNA"/>
</dbReference>
<dbReference type="Proteomes" id="UP001497644">
    <property type="component" value="Chromosome 2"/>
</dbReference>
<evidence type="ECO:0000313" key="1">
    <source>
        <dbReference type="EMBL" id="CAL1680687.1"/>
    </source>
</evidence>
<accession>A0AAV2NLZ6</accession>
<name>A0AAV2NLZ6_9HYME</name>
<dbReference type="AlphaFoldDB" id="A0AAV2NLZ6"/>
<organism evidence="1 2">
    <name type="scientific">Lasius platythorax</name>
    <dbReference type="NCBI Taxonomy" id="488582"/>
    <lineage>
        <taxon>Eukaryota</taxon>
        <taxon>Metazoa</taxon>
        <taxon>Ecdysozoa</taxon>
        <taxon>Arthropoda</taxon>
        <taxon>Hexapoda</taxon>
        <taxon>Insecta</taxon>
        <taxon>Pterygota</taxon>
        <taxon>Neoptera</taxon>
        <taxon>Endopterygota</taxon>
        <taxon>Hymenoptera</taxon>
        <taxon>Apocrita</taxon>
        <taxon>Aculeata</taxon>
        <taxon>Formicoidea</taxon>
        <taxon>Formicidae</taxon>
        <taxon>Formicinae</taxon>
        <taxon>Lasius</taxon>
        <taxon>Lasius</taxon>
    </lineage>
</organism>
<proteinExistence type="predicted"/>